<gene>
    <name evidence="3" type="ORF">BEMITA_LOCUS7452</name>
</gene>
<dbReference type="Gene3D" id="3.90.70.10">
    <property type="entry name" value="Cysteine proteinases"/>
    <property type="match status" value="1"/>
</dbReference>
<dbReference type="InterPro" id="IPR013128">
    <property type="entry name" value="Peptidase_C1A"/>
</dbReference>
<protein>
    <recommendedName>
        <fullName evidence="2">Peptidase C1A papain C-terminal domain-containing protein</fullName>
    </recommendedName>
</protein>
<feature type="domain" description="Peptidase C1A papain C-terminal" evidence="2">
    <location>
        <begin position="109"/>
        <end position="370"/>
    </location>
</feature>
<dbReference type="Proteomes" id="UP001152759">
    <property type="component" value="Chromosome 4"/>
</dbReference>
<dbReference type="AlphaFoldDB" id="A0A9P0AC11"/>
<dbReference type="EMBL" id="OU963865">
    <property type="protein sequence ID" value="CAH0388542.1"/>
    <property type="molecule type" value="Genomic_DNA"/>
</dbReference>
<dbReference type="SMART" id="SM00645">
    <property type="entry name" value="Pept_C1"/>
    <property type="match status" value="1"/>
</dbReference>
<comment type="similarity">
    <text evidence="1">Belongs to the peptidase C1 family.</text>
</comment>
<evidence type="ECO:0000313" key="3">
    <source>
        <dbReference type="EMBL" id="CAH0388542.1"/>
    </source>
</evidence>
<organism evidence="3 4">
    <name type="scientific">Bemisia tabaci</name>
    <name type="common">Sweetpotato whitefly</name>
    <name type="synonym">Aleurodes tabaci</name>
    <dbReference type="NCBI Taxonomy" id="7038"/>
    <lineage>
        <taxon>Eukaryota</taxon>
        <taxon>Metazoa</taxon>
        <taxon>Ecdysozoa</taxon>
        <taxon>Arthropoda</taxon>
        <taxon>Hexapoda</taxon>
        <taxon>Insecta</taxon>
        <taxon>Pterygota</taxon>
        <taxon>Neoptera</taxon>
        <taxon>Paraneoptera</taxon>
        <taxon>Hemiptera</taxon>
        <taxon>Sternorrhyncha</taxon>
        <taxon>Aleyrodoidea</taxon>
        <taxon>Aleyrodidae</taxon>
        <taxon>Aleyrodinae</taxon>
        <taxon>Bemisia</taxon>
    </lineage>
</organism>
<dbReference type="InterPro" id="IPR038765">
    <property type="entry name" value="Papain-like_cys_pep_sf"/>
</dbReference>
<dbReference type="GO" id="GO:0006508">
    <property type="term" value="P:proteolysis"/>
    <property type="evidence" value="ECO:0007669"/>
    <property type="project" value="InterPro"/>
</dbReference>
<dbReference type="PANTHER" id="PTHR12411">
    <property type="entry name" value="CYSTEINE PROTEASE FAMILY C1-RELATED"/>
    <property type="match status" value="1"/>
</dbReference>
<evidence type="ECO:0000259" key="2">
    <source>
        <dbReference type="SMART" id="SM00645"/>
    </source>
</evidence>
<dbReference type="GO" id="GO:0008234">
    <property type="term" value="F:cysteine-type peptidase activity"/>
    <property type="evidence" value="ECO:0007669"/>
    <property type="project" value="InterPro"/>
</dbReference>
<evidence type="ECO:0000313" key="4">
    <source>
        <dbReference type="Proteomes" id="UP001152759"/>
    </source>
</evidence>
<proteinExistence type="inferred from homology"/>
<evidence type="ECO:0000256" key="1">
    <source>
        <dbReference type="ARBA" id="ARBA00008455"/>
    </source>
</evidence>
<dbReference type="SUPFAM" id="SSF54001">
    <property type="entry name" value="Cysteine proteinases"/>
    <property type="match status" value="1"/>
</dbReference>
<dbReference type="Pfam" id="PF00112">
    <property type="entry name" value="Peptidase_C1"/>
    <property type="match status" value="1"/>
</dbReference>
<dbReference type="InterPro" id="IPR000668">
    <property type="entry name" value="Peptidase_C1A_C"/>
</dbReference>
<sequence>MGGEENIYEGKQVTLWRIHAIGKFQLARMHLLWVNLISVICLGDLPSSFAQWGSDYPSLSTLIEDLKFLGGELGEYKDMVPSEVEQQVSALRDIDQFCPNSLDLEDVQLPRVFDARNQWKECAGLIETPWDQGNCRSSSVLAVASMAADRLCISSNGTVKSTLSAQYLMACGSACETNELLSTPLEFMKHTGIPTGSPYASDNTTRSGCVPYEIMPCNHSNTPVNPDEISLEPCDYNDKYSPLECPEECTNPVYPKKLDEDYYKFKCIYEIEEYEEKKMKKDILKNGPIVAGFVLFEDFLDYKKGIYRHYGYGPYIRIQHVKIIGWGVEKKVPYWLGVNFFGDAWGMNGLFKFFRGRNHLFIETMVAAGRF</sequence>
<reference evidence="3" key="1">
    <citation type="submission" date="2021-12" db="EMBL/GenBank/DDBJ databases">
        <authorList>
            <person name="King R."/>
        </authorList>
    </citation>
    <scope>NUCLEOTIDE SEQUENCE</scope>
</reference>
<accession>A0A9P0AC11</accession>
<name>A0A9P0AC11_BEMTA</name>
<keyword evidence="4" id="KW-1185">Reference proteome</keyword>